<reference evidence="1 2" key="1">
    <citation type="submission" date="2017-09" db="EMBL/GenBank/DDBJ databases">
        <title>FDA dAtabase for Regulatory Grade micrObial Sequences (FDA-ARGOS): Supporting development and validation of Infectious Disease Dx tests.</title>
        <authorList>
            <person name="Minogue T."/>
            <person name="Wolcott M."/>
            <person name="Wasieloski L."/>
            <person name="Aguilar W."/>
            <person name="Moore D."/>
            <person name="Tallon L."/>
            <person name="Sadzewicz L."/>
            <person name="Ott S."/>
            <person name="Zhao X."/>
            <person name="Nagaraj S."/>
            <person name="Vavikolanu K."/>
            <person name="Aluvathingal J."/>
            <person name="Nadendla S."/>
            <person name="Sichtig H."/>
        </authorList>
    </citation>
    <scope>NUCLEOTIDE SEQUENCE [LARGE SCALE GENOMIC DNA]</scope>
    <source>
        <strain evidence="1 2">FDAARGOS_392</strain>
        <plasmid evidence="2">Plasmid unnamed</plasmid>
    </source>
</reference>
<dbReference type="Proteomes" id="UP000217979">
    <property type="component" value="Plasmid unnamed"/>
</dbReference>
<proteinExistence type="predicted"/>
<dbReference type="AlphaFoldDB" id="A0A291E6G1"/>
<sequence length="155" mass="17785">MAQYDTNAHDIDLVEYTRFTVQRGVHWAYVLREFIECFHWDTRPAGIYTGIIVVPPEQVAEVKAVIRKSVPATCRVDVKPERGIAMGKMAFVFDFPDGKERPSVRERIFWAERLGWLPRRILAKIPAGEPGSPPFRLRGRSGPRRLRLSHSVVCL</sequence>
<geneLocation type="plasmid" evidence="1">
    <name>unnamed</name>
</geneLocation>
<evidence type="ECO:0000313" key="1">
    <source>
        <dbReference type="EMBL" id="ATF95523.1"/>
    </source>
</evidence>
<keyword evidence="1" id="KW-0614">Plasmid</keyword>
<gene>
    <name evidence="1" type="ORF">CO704_26000</name>
</gene>
<name>A0A291E6G1_9ENTR</name>
<evidence type="ECO:0000313" key="2">
    <source>
        <dbReference type="Proteomes" id="UP000217979"/>
    </source>
</evidence>
<dbReference type="EMBL" id="CP023526">
    <property type="protein sequence ID" value="ATF95523.1"/>
    <property type="molecule type" value="Genomic_DNA"/>
</dbReference>
<organism evidence="1 2">
    <name type="scientific">Cedecea neteri</name>
    <dbReference type="NCBI Taxonomy" id="158822"/>
    <lineage>
        <taxon>Bacteria</taxon>
        <taxon>Pseudomonadati</taxon>
        <taxon>Pseudomonadota</taxon>
        <taxon>Gammaproteobacteria</taxon>
        <taxon>Enterobacterales</taxon>
        <taxon>Enterobacteriaceae</taxon>
        <taxon>Cedecea</taxon>
    </lineage>
</organism>
<protein>
    <submittedName>
        <fullName evidence="1">Uncharacterized protein</fullName>
    </submittedName>
</protein>
<accession>A0A291E6G1</accession>